<evidence type="ECO:0000256" key="2">
    <source>
        <dbReference type="ARBA" id="ARBA00023315"/>
    </source>
</evidence>
<dbReference type="GeneID" id="84633248"/>
<evidence type="ECO:0000259" key="3">
    <source>
        <dbReference type="PROSITE" id="PS51186"/>
    </source>
</evidence>
<keyword evidence="2" id="KW-0012">Acyltransferase</keyword>
<dbReference type="Pfam" id="PF13508">
    <property type="entry name" value="Acetyltransf_7"/>
    <property type="match status" value="1"/>
</dbReference>
<dbReference type="Proteomes" id="UP000237673">
    <property type="component" value="Chromosome"/>
</dbReference>
<protein>
    <submittedName>
        <fullName evidence="4">N-acetyltransferase</fullName>
    </submittedName>
</protein>
<evidence type="ECO:0000313" key="5">
    <source>
        <dbReference type="Proteomes" id="UP000237673"/>
    </source>
</evidence>
<dbReference type="EMBL" id="CP026378">
    <property type="protein sequence ID" value="AUY25904.1"/>
    <property type="molecule type" value="Genomic_DNA"/>
</dbReference>
<keyword evidence="5" id="KW-1185">Reference proteome</keyword>
<dbReference type="CDD" id="cd04301">
    <property type="entry name" value="NAT_SF"/>
    <property type="match status" value="1"/>
</dbReference>
<dbReference type="SUPFAM" id="SSF55729">
    <property type="entry name" value="Acyl-CoA N-acyltransferases (Nat)"/>
    <property type="match status" value="1"/>
</dbReference>
<evidence type="ECO:0000256" key="1">
    <source>
        <dbReference type="ARBA" id="ARBA00022679"/>
    </source>
</evidence>
<evidence type="ECO:0000313" key="4">
    <source>
        <dbReference type="EMBL" id="AUY25904.1"/>
    </source>
</evidence>
<organism evidence="4 5">
    <name type="scientific">Mixta calida</name>
    <dbReference type="NCBI Taxonomy" id="665913"/>
    <lineage>
        <taxon>Bacteria</taxon>
        <taxon>Pseudomonadati</taxon>
        <taxon>Pseudomonadota</taxon>
        <taxon>Gammaproteobacteria</taxon>
        <taxon>Enterobacterales</taxon>
        <taxon>Erwiniaceae</taxon>
        <taxon>Mixta</taxon>
    </lineage>
</organism>
<dbReference type="PANTHER" id="PTHR43877">
    <property type="entry name" value="AMINOALKYLPHOSPHONATE N-ACETYLTRANSFERASE-RELATED-RELATED"/>
    <property type="match status" value="1"/>
</dbReference>
<keyword evidence="1" id="KW-0808">Transferase</keyword>
<dbReference type="InterPro" id="IPR000182">
    <property type="entry name" value="GNAT_dom"/>
</dbReference>
<dbReference type="InterPro" id="IPR050832">
    <property type="entry name" value="Bact_Acetyltransf"/>
</dbReference>
<proteinExistence type="predicted"/>
<dbReference type="Gene3D" id="3.40.630.30">
    <property type="match status" value="1"/>
</dbReference>
<sequence>MRIRPFTEADRPFLRTLFLASRKANWTWLDSSAWQLEDFDQVVLGESVLVAEEDGHRLGFAAFLENDNFLHSLFVDPQFQGRGAGSALLKAVQERFTATGALKCLLANSRAQNFYLRHGWQVISHGESEQGKYVLMHFKKASSWPRKAEGS</sequence>
<dbReference type="InterPro" id="IPR016181">
    <property type="entry name" value="Acyl_CoA_acyltransferase"/>
</dbReference>
<reference evidence="4 5" key="1">
    <citation type="submission" date="2018-01" db="EMBL/GenBank/DDBJ databases">
        <title>Complete and assembled Genome of Pantoea calida DSM22759T.</title>
        <authorList>
            <person name="Stevens M.J.A."/>
            <person name="Zurfluh K."/>
            <person name="Stephan R."/>
        </authorList>
    </citation>
    <scope>NUCLEOTIDE SEQUENCE [LARGE SCALE GENOMIC DNA]</scope>
    <source>
        <strain evidence="4 5">DSM 22759</strain>
    </source>
</reference>
<accession>A0ABM6S2W4</accession>
<gene>
    <name evidence="4" type="ORF">C2E16_13945</name>
</gene>
<dbReference type="RefSeq" id="WP_084970582.1">
    <property type="nucleotide sequence ID" value="NZ_CP026378.1"/>
</dbReference>
<name>A0ABM6S2W4_9GAMM</name>
<feature type="domain" description="N-acetyltransferase" evidence="3">
    <location>
        <begin position="1"/>
        <end position="141"/>
    </location>
</feature>
<dbReference type="PROSITE" id="PS51186">
    <property type="entry name" value="GNAT"/>
    <property type="match status" value="1"/>
</dbReference>